<dbReference type="Proteomes" id="UP001374579">
    <property type="component" value="Unassembled WGS sequence"/>
</dbReference>
<feature type="domain" description="Cadherin" evidence="14">
    <location>
        <begin position="873"/>
        <end position="977"/>
    </location>
</feature>
<feature type="chain" id="PRO_5042931262" description="Cadherin domain-containing protein" evidence="13">
    <location>
        <begin position="24"/>
        <end position="1506"/>
    </location>
</feature>
<evidence type="ECO:0000313" key="16">
    <source>
        <dbReference type="Proteomes" id="UP001374579"/>
    </source>
</evidence>
<dbReference type="FunFam" id="2.60.40.60:FF:000005">
    <property type="entry name" value="Protocadherin 9"/>
    <property type="match status" value="2"/>
</dbReference>
<dbReference type="PANTHER" id="PTHR24026:SF126">
    <property type="entry name" value="PROTOCADHERIN FAT 4"/>
    <property type="match status" value="1"/>
</dbReference>
<evidence type="ECO:0000256" key="9">
    <source>
        <dbReference type="ARBA" id="ARBA00023136"/>
    </source>
</evidence>
<feature type="domain" description="Cadherin" evidence="14">
    <location>
        <begin position="348"/>
        <end position="461"/>
    </location>
</feature>
<feature type="domain" description="Cadherin" evidence="14">
    <location>
        <begin position="1195"/>
        <end position="1308"/>
    </location>
</feature>
<accession>A0AAN9BAZ0</accession>
<dbReference type="SMART" id="SM00112">
    <property type="entry name" value="CA"/>
    <property type="match status" value="12"/>
</dbReference>
<dbReference type="PRINTS" id="PR00205">
    <property type="entry name" value="CADHERIN"/>
</dbReference>
<feature type="domain" description="Cadherin" evidence="14">
    <location>
        <begin position="138"/>
        <end position="241"/>
    </location>
</feature>
<evidence type="ECO:0000256" key="8">
    <source>
        <dbReference type="ARBA" id="ARBA00022989"/>
    </source>
</evidence>
<dbReference type="CDD" id="cd11304">
    <property type="entry name" value="Cadherin_repeat"/>
    <property type="match status" value="10"/>
</dbReference>
<dbReference type="GO" id="GO:0005886">
    <property type="term" value="C:plasma membrane"/>
    <property type="evidence" value="ECO:0007669"/>
    <property type="project" value="UniProtKB-SubCell"/>
</dbReference>
<keyword evidence="3 12" id="KW-0812">Transmembrane</keyword>
<evidence type="ECO:0000256" key="10">
    <source>
        <dbReference type="ARBA" id="ARBA00023180"/>
    </source>
</evidence>
<feature type="domain" description="Cadherin" evidence="14">
    <location>
        <begin position="667"/>
        <end position="771"/>
    </location>
</feature>
<keyword evidence="16" id="KW-1185">Reference proteome</keyword>
<feature type="domain" description="Cadherin" evidence="14">
    <location>
        <begin position="458"/>
        <end position="562"/>
    </location>
</feature>
<dbReference type="EMBL" id="JBAMIC010000010">
    <property type="protein sequence ID" value="KAK7101766.1"/>
    <property type="molecule type" value="Genomic_DNA"/>
</dbReference>
<dbReference type="Pfam" id="PF00028">
    <property type="entry name" value="Cadherin"/>
    <property type="match status" value="10"/>
</dbReference>
<keyword evidence="8 12" id="KW-1133">Transmembrane helix</keyword>
<keyword evidence="10" id="KW-0325">Glycoprotein</keyword>
<organism evidence="15 16">
    <name type="scientific">Littorina saxatilis</name>
    <dbReference type="NCBI Taxonomy" id="31220"/>
    <lineage>
        <taxon>Eukaryota</taxon>
        <taxon>Metazoa</taxon>
        <taxon>Spiralia</taxon>
        <taxon>Lophotrochozoa</taxon>
        <taxon>Mollusca</taxon>
        <taxon>Gastropoda</taxon>
        <taxon>Caenogastropoda</taxon>
        <taxon>Littorinimorpha</taxon>
        <taxon>Littorinoidea</taxon>
        <taxon>Littorinidae</taxon>
        <taxon>Littorina</taxon>
    </lineage>
</organism>
<keyword evidence="9 12" id="KW-0472">Membrane</keyword>
<evidence type="ECO:0000256" key="13">
    <source>
        <dbReference type="SAM" id="SignalP"/>
    </source>
</evidence>
<evidence type="ECO:0000256" key="5">
    <source>
        <dbReference type="ARBA" id="ARBA00022737"/>
    </source>
</evidence>
<dbReference type="FunFam" id="2.60.40.60:FF:000116">
    <property type="entry name" value="Dachsous cadherin-related 2"/>
    <property type="match status" value="1"/>
</dbReference>
<dbReference type="GO" id="GO:0005509">
    <property type="term" value="F:calcium ion binding"/>
    <property type="evidence" value="ECO:0007669"/>
    <property type="project" value="UniProtKB-UniRule"/>
</dbReference>
<evidence type="ECO:0000259" key="14">
    <source>
        <dbReference type="PROSITE" id="PS50268"/>
    </source>
</evidence>
<comment type="subcellular location">
    <subcellularLocation>
        <location evidence="1">Cell membrane</location>
        <topology evidence="1">Single-pass type I membrane protein</topology>
    </subcellularLocation>
</comment>
<feature type="domain" description="Cadherin" evidence="14">
    <location>
        <begin position="978"/>
        <end position="1084"/>
    </location>
</feature>
<comment type="caution">
    <text evidence="15">The sequence shown here is derived from an EMBL/GenBank/DDBJ whole genome shotgun (WGS) entry which is preliminary data.</text>
</comment>
<dbReference type="PANTHER" id="PTHR24026">
    <property type="entry name" value="FAT ATYPICAL CADHERIN-RELATED"/>
    <property type="match status" value="1"/>
</dbReference>
<dbReference type="GO" id="GO:0007163">
    <property type="term" value="P:establishment or maintenance of cell polarity"/>
    <property type="evidence" value="ECO:0007669"/>
    <property type="project" value="UniProtKB-ARBA"/>
</dbReference>
<evidence type="ECO:0000256" key="7">
    <source>
        <dbReference type="ARBA" id="ARBA00022889"/>
    </source>
</evidence>
<feature type="signal peptide" evidence="13">
    <location>
        <begin position="1"/>
        <end position="23"/>
    </location>
</feature>
<keyword evidence="5" id="KW-0677">Repeat</keyword>
<dbReference type="InterPro" id="IPR015919">
    <property type="entry name" value="Cadherin-like_sf"/>
</dbReference>
<feature type="domain" description="Cadherin" evidence="14">
    <location>
        <begin position="772"/>
        <end position="873"/>
    </location>
</feature>
<keyword evidence="2" id="KW-1003">Cell membrane</keyword>
<dbReference type="SUPFAM" id="SSF49313">
    <property type="entry name" value="Cadherin-like"/>
    <property type="match status" value="12"/>
</dbReference>
<evidence type="ECO:0000256" key="6">
    <source>
        <dbReference type="ARBA" id="ARBA00022837"/>
    </source>
</evidence>
<dbReference type="InterPro" id="IPR002126">
    <property type="entry name" value="Cadherin-like_dom"/>
</dbReference>
<keyword evidence="6 11" id="KW-0106">Calcium</keyword>
<evidence type="ECO:0000256" key="11">
    <source>
        <dbReference type="PROSITE-ProRule" id="PRU00043"/>
    </source>
</evidence>
<dbReference type="Gene3D" id="2.60.40.60">
    <property type="entry name" value="Cadherins"/>
    <property type="match status" value="12"/>
</dbReference>
<evidence type="ECO:0000256" key="2">
    <source>
        <dbReference type="ARBA" id="ARBA00022475"/>
    </source>
</evidence>
<feature type="domain" description="Cadherin" evidence="14">
    <location>
        <begin position="33"/>
        <end position="136"/>
    </location>
</feature>
<dbReference type="InterPro" id="IPR020894">
    <property type="entry name" value="Cadherin_CS"/>
</dbReference>
<name>A0AAN9BAZ0_9CAEN</name>
<reference evidence="15 16" key="1">
    <citation type="submission" date="2024-02" db="EMBL/GenBank/DDBJ databases">
        <title>Chromosome-scale genome assembly of the rough periwinkle Littorina saxatilis.</title>
        <authorList>
            <person name="De Jode A."/>
            <person name="Faria R."/>
            <person name="Formenti G."/>
            <person name="Sims Y."/>
            <person name="Smith T.P."/>
            <person name="Tracey A."/>
            <person name="Wood J.M.D."/>
            <person name="Zagrodzka Z.B."/>
            <person name="Johannesson K."/>
            <person name="Butlin R.K."/>
            <person name="Leder E.H."/>
        </authorList>
    </citation>
    <scope>NUCLEOTIDE SEQUENCE [LARGE SCALE GENOMIC DNA]</scope>
    <source>
        <strain evidence="15">Snail1</strain>
        <tissue evidence="15">Muscle</tissue>
    </source>
</reference>
<dbReference type="FunFam" id="2.60.40.60:FF:000181">
    <property type="entry name" value="Predicted protein"/>
    <property type="match status" value="1"/>
</dbReference>
<gene>
    <name evidence="15" type="ORF">V1264_020097</name>
</gene>
<sequence>MDGKMPPVLLTIVIFLTPHLCLAQQPIFVYPVQDGSTTVSLDEGSRVGTAVLTVLLDQPTSEVTAITAVRVSDGVDVSGHLVLVASSEQIITKVVLDFETTSVYMVTVTAVSDTTETETATFRLQVTDLKDETPEFDASNKYTVPWAEEQPSGSTVFPSFVVNDKDAGDTHTFTLTGLHANQFYVNPSTGEIKALRQLDRDATGATTFFTMDLTVTDQGSNSATETLEVTLTDINDNPPVCTPALYSSTVPENSNMDTNVATLTCTDIDDGNNGVINRSTIVSGDDQAEKFKNSGADVLTRNNQLDYEAKDSYTLVVHVIDDGPTPMTGSATVVVFVGNVNEHTPSFAPVTYTAAVDEDAGAGILVTKVTATDQDTGGKDGTIRYSIVSGNGVSAFTIDSATGQISTTGVGLDREVTDTHTLTVRASDDVPGSPTEKFADATVVITVIDVNDNAPLCTPVVYQARVTEPSGMAATVVTLTAVDDDEAGTAFATTTFTITGGNSPVFFQISGSDVQLTQPVDYETTKSYTLTIRVEDQGTPPLSSTCRVDVTIVSANEFPPITTDPNQSINLPEITAIGTVVHDVDATDEDQGIGSVITYNITSGNTNSDFFCYASTGEVVVWNALDFDTPPQTYNLTIEAADDGGLSGSMWLFVQLTDSNDQVPQFTNNVYAVTVQENVANFTKVATVQAVDTDTGPAGTVVYTAVSGNGMALFAVDSDTGDVTTTGNIDREVRNRYSLVIQASDGGTPSLSSTALVDITIEDLNDNAPKFTPEDFIVNVREDVGVGVSVTTVTAADADSAASNNVFSYVLADTHFEVDAATGVVTVKATLDRETKSEHVLKIEAPDSGAPSLTGTATVTVIVDDVNDNTPVITGIYTPTVPENTATGTIVTTVIATDKDSGDNARLTYVIVNGNTDNDFIISDVNGIIQVKNSLNRERTASYNLIVEVNDNGNPKLTATITATIIITDINDNAPKWLSNSYSFAVSENVAAGQAVGTVAATDADIGVNAALTFSVVLFWTGERAHFNLDGATGAITTATPLDRETTAQYQAWLRVTDAGTPQLHADVNVSIAVTDLNDNEPRFDSVSYDVTTIENKPVGTGLLIVTVTDDDIGVNADVTLSIDTSTVAGARAAQFFEVTSGTGVVAVKQVLDRETDASFFFTLLAKDGGTPSHTSSANVTVTVADVNDNAPVFTQSYYNTEIAYSGQCTRSIVTLTATDADTGLNGQVTYFLQTTSFANLFQVDASSGEFSMLSGLTAKTMYTMNVSARDGGTPTLTANTPTLIRVDALVPNDVIVTFKLGITVPAFLKQQAAFLQLLQVMMQQTYPTAVAKLWCAETNSDGLADAHVYFLSDDSTESVASSNGAKYYVTQATARAVFTSDPAGSPNSALTGTEWAPYNIQSVLPYAESQTPWEETGEGIAIITVSAIAGLALLVAAAYMSVRYCRLFERSPFKQAKQPRQILVEERKPPARNNIQPEPTKQGHKPRAMIFEKDNLFWGHSGQLN</sequence>
<protein>
    <recommendedName>
        <fullName evidence="14">Cadherin domain-containing protein</fullName>
    </recommendedName>
</protein>
<keyword evidence="7" id="KW-0130">Cell adhesion</keyword>
<feature type="domain" description="Cadherin" evidence="14">
    <location>
        <begin position="242"/>
        <end position="347"/>
    </location>
</feature>
<dbReference type="PROSITE" id="PS00232">
    <property type="entry name" value="CADHERIN_1"/>
    <property type="match status" value="6"/>
</dbReference>
<evidence type="ECO:0000256" key="1">
    <source>
        <dbReference type="ARBA" id="ARBA00004251"/>
    </source>
</evidence>
<feature type="domain" description="Cadherin" evidence="14">
    <location>
        <begin position="563"/>
        <end position="666"/>
    </location>
</feature>
<dbReference type="GO" id="GO:0007156">
    <property type="term" value="P:homophilic cell adhesion via plasma membrane adhesion molecules"/>
    <property type="evidence" value="ECO:0007669"/>
    <property type="project" value="InterPro"/>
</dbReference>
<evidence type="ECO:0000256" key="3">
    <source>
        <dbReference type="ARBA" id="ARBA00022692"/>
    </source>
</evidence>
<feature type="domain" description="Cadherin" evidence="14">
    <location>
        <begin position="1085"/>
        <end position="1194"/>
    </location>
</feature>
<proteinExistence type="predicted"/>
<dbReference type="PROSITE" id="PS50268">
    <property type="entry name" value="CADHERIN_2"/>
    <property type="match status" value="12"/>
</dbReference>
<keyword evidence="4 13" id="KW-0732">Signal</keyword>
<evidence type="ECO:0000256" key="4">
    <source>
        <dbReference type="ARBA" id="ARBA00022729"/>
    </source>
</evidence>
<feature type="transmembrane region" description="Helical" evidence="12">
    <location>
        <begin position="1420"/>
        <end position="1443"/>
    </location>
</feature>
<dbReference type="FunFam" id="2.60.40.60:FF:000020">
    <property type="entry name" value="Dachsous cadherin-related 1b"/>
    <property type="match status" value="3"/>
</dbReference>
<evidence type="ECO:0000256" key="12">
    <source>
        <dbReference type="SAM" id="Phobius"/>
    </source>
</evidence>
<evidence type="ECO:0000313" key="15">
    <source>
        <dbReference type="EMBL" id="KAK7101766.1"/>
    </source>
</evidence>